<name>A0A5B9PHA2_9BACT</name>
<dbReference type="KEGG" id="mff:MFFC18_40080"/>
<evidence type="ECO:0000313" key="2">
    <source>
        <dbReference type="Proteomes" id="UP000322214"/>
    </source>
</evidence>
<keyword evidence="2" id="KW-1185">Reference proteome</keyword>
<dbReference type="STRING" id="980251.GCA_001642875_02198"/>
<dbReference type="EMBL" id="CP042912">
    <property type="protein sequence ID" value="QEG24092.1"/>
    <property type="molecule type" value="Genomic_DNA"/>
</dbReference>
<organism evidence="1 2">
    <name type="scientific">Mariniblastus fucicola</name>
    <dbReference type="NCBI Taxonomy" id="980251"/>
    <lineage>
        <taxon>Bacteria</taxon>
        <taxon>Pseudomonadati</taxon>
        <taxon>Planctomycetota</taxon>
        <taxon>Planctomycetia</taxon>
        <taxon>Pirellulales</taxon>
        <taxon>Pirellulaceae</taxon>
        <taxon>Mariniblastus</taxon>
    </lineage>
</organism>
<sequence>MSYSGRISWDLWSPAFRVSRLLVNGGDVAFKQQANLCCFGFASSFGLPLQISMRFHLERRLHWNHETANSRGNQMESQQNISTAQRISNSILVGTILIVIGSLCGLC</sequence>
<protein>
    <submittedName>
        <fullName evidence="1">Uncharacterized protein</fullName>
    </submittedName>
</protein>
<reference evidence="1 2" key="1">
    <citation type="submission" date="2019-08" db="EMBL/GenBank/DDBJ databases">
        <title>Deep-cultivation of Planctomycetes and their phenomic and genomic characterization uncovers novel biology.</title>
        <authorList>
            <person name="Wiegand S."/>
            <person name="Jogler M."/>
            <person name="Boedeker C."/>
            <person name="Pinto D."/>
            <person name="Vollmers J."/>
            <person name="Rivas-Marin E."/>
            <person name="Kohn T."/>
            <person name="Peeters S.H."/>
            <person name="Heuer A."/>
            <person name="Rast P."/>
            <person name="Oberbeckmann S."/>
            <person name="Bunk B."/>
            <person name="Jeske O."/>
            <person name="Meyerdierks A."/>
            <person name="Storesund J.E."/>
            <person name="Kallscheuer N."/>
            <person name="Luecker S."/>
            <person name="Lage O.M."/>
            <person name="Pohl T."/>
            <person name="Merkel B.J."/>
            <person name="Hornburger P."/>
            <person name="Mueller R.-W."/>
            <person name="Bruemmer F."/>
            <person name="Labrenz M."/>
            <person name="Spormann A.M."/>
            <person name="Op den Camp H."/>
            <person name="Overmann J."/>
            <person name="Amann R."/>
            <person name="Jetten M.S.M."/>
            <person name="Mascher T."/>
            <person name="Medema M.H."/>
            <person name="Devos D.P."/>
            <person name="Kaster A.-K."/>
            <person name="Ovreas L."/>
            <person name="Rohde M."/>
            <person name="Galperin M.Y."/>
            <person name="Jogler C."/>
        </authorList>
    </citation>
    <scope>NUCLEOTIDE SEQUENCE [LARGE SCALE GENOMIC DNA]</scope>
    <source>
        <strain evidence="1 2">FC18</strain>
    </source>
</reference>
<gene>
    <name evidence="1" type="ORF">MFFC18_40080</name>
</gene>
<proteinExistence type="predicted"/>
<dbReference type="AlphaFoldDB" id="A0A5B9PHA2"/>
<evidence type="ECO:0000313" key="1">
    <source>
        <dbReference type="EMBL" id="QEG24092.1"/>
    </source>
</evidence>
<accession>A0A5B9PHA2</accession>
<dbReference type="Proteomes" id="UP000322214">
    <property type="component" value="Chromosome"/>
</dbReference>